<name>A0A7G8AFM4_9ENTR</name>
<feature type="transmembrane region" description="Helical" evidence="2">
    <location>
        <begin position="365"/>
        <end position="386"/>
    </location>
</feature>
<keyword evidence="4" id="KW-0614">Plasmid</keyword>
<organism evidence="4">
    <name type="scientific">Enterobacter roggenkampii</name>
    <dbReference type="NCBI Taxonomy" id="1812935"/>
    <lineage>
        <taxon>Bacteria</taxon>
        <taxon>Pseudomonadati</taxon>
        <taxon>Pseudomonadota</taxon>
        <taxon>Gammaproteobacteria</taxon>
        <taxon>Enterobacterales</taxon>
        <taxon>Enterobacteriaceae</taxon>
        <taxon>Enterobacter</taxon>
        <taxon>Enterobacter cloacae complex</taxon>
    </lineage>
</organism>
<evidence type="ECO:0000259" key="3">
    <source>
        <dbReference type="Pfam" id="PF07916"/>
    </source>
</evidence>
<evidence type="ECO:0000256" key="1">
    <source>
        <dbReference type="SAM" id="MobiDB-lite"/>
    </source>
</evidence>
<feature type="region of interest" description="Disordered" evidence="1">
    <location>
        <begin position="656"/>
        <end position="692"/>
    </location>
</feature>
<gene>
    <name evidence="4" type="primary">traG</name>
</gene>
<keyword evidence="2" id="KW-1133">Transmembrane helix</keyword>
<feature type="transmembrane region" description="Helical" evidence="2">
    <location>
        <begin position="56"/>
        <end position="74"/>
    </location>
</feature>
<feature type="compositionally biased region" description="Basic and acidic residues" evidence="1">
    <location>
        <begin position="899"/>
        <end position="925"/>
    </location>
</feature>
<feature type="transmembrane region" description="Helical" evidence="2">
    <location>
        <begin position="31"/>
        <end position="49"/>
    </location>
</feature>
<geneLocation type="plasmid" evidence="4">
    <name>pYK16-mcr-10</name>
</geneLocation>
<feature type="region of interest" description="Disordered" evidence="1">
    <location>
        <begin position="832"/>
        <end position="870"/>
    </location>
</feature>
<sequence length="985" mass="105585">MLEIYTIYGGGMWKTTLDAVVTLVGQNTFHTLLRIAGTFGVLAVLLTFIKQRNPMVFVQWLAVFMILTSILLVPKRSVQVIDLSDPGAVWVTDNVPVGLAAIASLTTSIGYKMASVYDMLMARPDSVTYSKTGMLFGSQIVAETSDFATQNPELAQMLPDYVENCVIGDILLNGKYTINQLLNSTDPLTLITSNPSPLRGIFKMTSTSRQFLTCQQAATEIQKLANTDVNPGSATFTWLTRKVFGNKLNGATLLANAMGESYGYFYSGGMTAAQIMKNNITNSAVRQGIKGFAARSSDTANLLNLATENAATKQRLSWAAGNELATRTLPFAQSLLMLILVCLFPLMIALAVSNHTLFGLNTLKIYVSGFIYFQMWPVMFAILNYAANYWLQSQSGGTPLVLANKDVVALQHSDVANLAGYLSLSIPVLSFYLTKGAAAMGSQVAGSVLSSGAFTSAGVAATTADGNWSFNNMSMDNVSQNKMDTNLMQRQGQQTWQADNGSTQTQTAGGHTVIDGSGAMSNLPVNMKLSQLASSGFQESARQSRVQAQTALDGYNHSVTSGWSQLSQLSHQTGTSDSLTSGSENSQATNATRGAGMMLSAAESYAKANNISTQEAYNKLMDISNQGSISAGIKGTAGGGLNLGVVKLGAEGSVSGDLRHSTGSSRGIQNSDSHSQDMRHDQNSQAVNDFRQGMDMVKSSRITDGANHSENAASSNVQQLAATLNDAESQYHQYTTSSTQSSEFSRMATVAQNQSASLDTNYTQEFVDWAANKYGDKAQSMLTSAPSAREAAMEFVNERLKPEIMGDYQQGRSDLTSGQEHAAFSGEHIVQPAGGSQQVSGSSGHDAGVSYSSQNGGAHSSGGVGGEKVRGDAMQESYRENQAKLHEHSTQDFGPQNELQRRVAEQRSENEHKINESAGEIDKKQSTVQASSDILKGEHLIGQGRFKLGRAEAELDQSSKLNPFNDLQPDELQQRVAELRKKTGG</sequence>
<dbReference type="NCBIfam" id="NF010295">
    <property type="entry name" value="PRK13735.1"/>
    <property type="match status" value="1"/>
</dbReference>
<feature type="region of interest" description="Disordered" evidence="1">
    <location>
        <begin position="882"/>
        <end position="932"/>
    </location>
</feature>
<dbReference type="InterPro" id="IPR012931">
    <property type="entry name" value="TraG_N_Proteobacteria"/>
</dbReference>
<feature type="region of interest" description="Disordered" evidence="1">
    <location>
        <begin position="568"/>
        <end position="589"/>
    </location>
</feature>
<keyword evidence="2" id="KW-0812">Transmembrane</keyword>
<accession>A0A7G8AFM4</accession>
<reference evidence="4" key="1">
    <citation type="journal article" date="2020" name="Antimicrob. Agents">
        <title>Detection of mobile colistin resistance gene mcr-10.1 in a conjugative plasmid from Enterobacter roggenkampii of chicken origin in China.</title>
        <authorList>
            <person name="Lei C.W."/>
            <person name="Zhang Y."/>
            <person name="Wang Y.T."/>
            <person name="Wang H.N."/>
        </authorList>
    </citation>
    <scope>NUCLEOTIDE SEQUENCE</scope>
    <source>
        <strain evidence="4">YK16</strain>
        <plasmid evidence="4">pYK16-mcr-10</plasmid>
    </source>
</reference>
<protein>
    <submittedName>
        <fullName evidence="4">IncF plasmid conjugative transfer protein TraG</fullName>
    </submittedName>
</protein>
<dbReference type="EMBL" id="MT468575">
    <property type="protein sequence ID" value="QNI18415.1"/>
    <property type="molecule type" value="Genomic_DNA"/>
</dbReference>
<evidence type="ECO:0000313" key="4">
    <source>
        <dbReference type="EMBL" id="QNI18415.1"/>
    </source>
</evidence>
<evidence type="ECO:0000256" key="2">
    <source>
        <dbReference type="SAM" id="Phobius"/>
    </source>
</evidence>
<dbReference type="RefSeq" id="WP_181368254.1">
    <property type="nucleotide sequence ID" value="NZ_JABJWE010000019.1"/>
</dbReference>
<feature type="domain" description="TraG N-terminal Proteobacteria" evidence="3">
    <location>
        <begin position="3"/>
        <end position="452"/>
    </location>
</feature>
<keyword evidence="2" id="KW-0472">Membrane</keyword>
<dbReference type="AlphaFoldDB" id="A0A7G8AFM4"/>
<dbReference type="Pfam" id="PF07916">
    <property type="entry name" value="TraG_N"/>
    <property type="match status" value="1"/>
</dbReference>
<feature type="compositionally biased region" description="Polar residues" evidence="1">
    <location>
        <begin position="661"/>
        <end position="673"/>
    </location>
</feature>
<feature type="compositionally biased region" description="Low complexity" evidence="1">
    <location>
        <begin position="834"/>
        <end position="844"/>
    </location>
</feature>
<feature type="transmembrane region" description="Helical" evidence="2">
    <location>
        <begin position="335"/>
        <end position="353"/>
    </location>
</feature>
<proteinExistence type="predicted"/>